<dbReference type="InterPro" id="IPR036366">
    <property type="entry name" value="PGBDSf"/>
</dbReference>
<name>A0A1P8UPA8_9RHOB</name>
<dbReference type="Proteomes" id="UP000187059">
    <property type="component" value="Chromosome"/>
</dbReference>
<feature type="domain" description="Peptidoglycan binding-like" evidence="1">
    <location>
        <begin position="191"/>
        <end position="216"/>
    </location>
</feature>
<dbReference type="RefSeq" id="WP_076695550.1">
    <property type="nucleotide sequence ID" value="NZ_CP015093.1"/>
</dbReference>
<dbReference type="Gene3D" id="1.10.101.10">
    <property type="entry name" value="PGBD-like superfamily/PGBD"/>
    <property type="match status" value="1"/>
</dbReference>
<dbReference type="Pfam" id="PF01471">
    <property type="entry name" value="PG_binding_1"/>
    <property type="match status" value="1"/>
</dbReference>
<dbReference type="AlphaFoldDB" id="A0A1P8UPA8"/>
<sequence length="255" mass="27495">MINIDQLAAIAGRPANDNMRSILLGLQTHGQAAGLDLPHRLAQYLGQLAHEMGGFLWDEEIWGPTAAQRRYDTRTDLGNTAAADGDGYKYRGRTGMHITGKANTRAFRDWCRAEIDPAAPDFVADPDLMNSDPWEGLGPVWYWQSRDLNRYADQGDTEMVTRRINGGLNGYSDRLARYTRAALVLLGYGSEAVRLFQDDAGLSVDGIAGPKTRAALHAALVAAGAGAPPAPSRFDTLADALAQIRDTASRALAGA</sequence>
<dbReference type="SUPFAM" id="SSF47090">
    <property type="entry name" value="PGBD-like"/>
    <property type="match status" value="1"/>
</dbReference>
<proteinExistence type="predicted"/>
<accession>A0A1P8UPA8</accession>
<dbReference type="InterPro" id="IPR023346">
    <property type="entry name" value="Lysozyme-like_dom_sf"/>
</dbReference>
<dbReference type="PANTHER" id="PTHR34408">
    <property type="entry name" value="FAMILY PROTEIN, PUTATIVE-RELATED"/>
    <property type="match status" value="1"/>
</dbReference>
<keyword evidence="3" id="KW-1185">Reference proteome</keyword>
<gene>
    <name evidence="2" type="ORF">Ga0080574_TMP877</name>
</gene>
<evidence type="ECO:0000259" key="1">
    <source>
        <dbReference type="Pfam" id="PF01471"/>
    </source>
</evidence>
<evidence type="ECO:0000313" key="3">
    <source>
        <dbReference type="Proteomes" id="UP000187059"/>
    </source>
</evidence>
<organism evidence="2 3">
    <name type="scientific">Salipiger abyssi</name>
    <dbReference type="NCBI Taxonomy" id="1250539"/>
    <lineage>
        <taxon>Bacteria</taxon>
        <taxon>Pseudomonadati</taxon>
        <taxon>Pseudomonadota</taxon>
        <taxon>Alphaproteobacteria</taxon>
        <taxon>Rhodobacterales</taxon>
        <taxon>Roseobacteraceae</taxon>
        <taxon>Salipiger</taxon>
    </lineage>
</organism>
<dbReference type="OrthoDB" id="3078754at2"/>
<evidence type="ECO:0000313" key="2">
    <source>
        <dbReference type="EMBL" id="APZ51211.1"/>
    </source>
</evidence>
<dbReference type="PANTHER" id="PTHR34408:SF2">
    <property type="entry name" value="CELL WALL-BINDING PROTEIN YWSB"/>
    <property type="match status" value="1"/>
</dbReference>
<dbReference type="InterPro" id="IPR036365">
    <property type="entry name" value="PGBD-like_sf"/>
</dbReference>
<dbReference type="InterPro" id="IPR002477">
    <property type="entry name" value="Peptidoglycan-bd-like"/>
</dbReference>
<dbReference type="InterPro" id="IPR052354">
    <property type="entry name" value="Cell_Wall_Dynamics_Protein"/>
</dbReference>
<dbReference type="SUPFAM" id="SSF53955">
    <property type="entry name" value="Lysozyme-like"/>
    <property type="match status" value="1"/>
</dbReference>
<dbReference type="STRING" id="1250539.Ga0080574_TMP877"/>
<dbReference type="Gene3D" id="1.10.530.10">
    <property type="match status" value="1"/>
</dbReference>
<dbReference type="KEGG" id="paby:Ga0080574_TMP877"/>
<dbReference type="EMBL" id="CP015093">
    <property type="protein sequence ID" value="APZ51211.1"/>
    <property type="molecule type" value="Genomic_DNA"/>
</dbReference>
<protein>
    <submittedName>
        <fullName evidence="2">Putative chitinase</fullName>
    </submittedName>
</protein>
<reference evidence="2 3" key="1">
    <citation type="submission" date="2016-04" db="EMBL/GenBank/DDBJ databases">
        <title>Deep-sea bacteria in the southern Pacific.</title>
        <authorList>
            <person name="Tang K."/>
        </authorList>
    </citation>
    <scope>NUCLEOTIDE SEQUENCE [LARGE SCALE GENOMIC DNA]</scope>
    <source>
        <strain evidence="2 3">JLT2014</strain>
    </source>
</reference>